<feature type="compositionally biased region" description="Basic and acidic residues" evidence="9">
    <location>
        <begin position="1"/>
        <end position="19"/>
    </location>
</feature>
<evidence type="ECO:0000256" key="3">
    <source>
        <dbReference type="ARBA" id="ARBA00022468"/>
    </source>
</evidence>
<evidence type="ECO:0000256" key="1">
    <source>
        <dbReference type="ARBA" id="ARBA00004370"/>
    </source>
</evidence>
<dbReference type="PANTHER" id="PTHR45872:SF3">
    <property type="entry name" value="RHO GUANINE NUCLEOTIDE EXCHANGE FACTOR 12"/>
    <property type="match status" value="1"/>
</dbReference>
<dbReference type="InterPro" id="IPR011993">
    <property type="entry name" value="PH-like_dom_sf"/>
</dbReference>
<dbReference type="InterPro" id="IPR041020">
    <property type="entry name" value="PH_16"/>
</dbReference>
<evidence type="ECO:0000313" key="11">
    <source>
        <dbReference type="Ensembl" id="ENSOMEP00000013976.1"/>
    </source>
</evidence>
<dbReference type="Proteomes" id="UP000261560">
    <property type="component" value="Unplaced"/>
</dbReference>
<keyword evidence="5" id="KW-0597">Phosphoprotein</keyword>
<dbReference type="AlphaFoldDB" id="A0A3B3C7S1"/>
<dbReference type="InterPro" id="IPR000219">
    <property type="entry name" value="DH_dom"/>
</dbReference>
<dbReference type="FunFam" id="2.30.29.30:FF:000072">
    <property type="entry name" value="Rho guanine nucleotide exchange factor 1"/>
    <property type="match status" value="1"/>
</dbReference>
<dbReference type="GO" id="GO:0016020">
    <property type="term" value="C:membrane"/>
    <property type="evidence" value="ECO:0007669"/>
    <property type="project" value="UniProtKB-SubCell"/>
</dbReference>
<dbReference type="GeneTree" id="ENSGT00940000157662"/>
<keyword evidence="4" id="KW-0963">Cytoplasm</keyword>
<feature type="compositionally biased region" description="Polar residues" evidence="9">
    <location>
        <begin position="77"/>
        <end position="89"/>
    </location>
</feature>
<evidence type="ECO:0000256" key="8">
    <source>
        <dbReference type="ARBA" id="ARBA00023136"/>
    </source>
</evidence>
<name>A0A3B3C7S1_ORYME</name>
<feature type="region of interest" description="Disordered" evidence="9">
    <location>
        <begin position="839"/>
        <end position="865"/>
    </location>
</feature>
<dbReference type="Gene3D" id="1.20.900.10">
    <property type="entry name" value="Dbl homology (DH) domain"/>
    <property type="match status" value="1"/>
</dbReference>
<feature type="region of interest" description="Disordered" evidence="9">
    <location>
        <begin position="65"/>
        <end position="112"/>
    </location>
</feature>
<dbReference type="Ensembl" id="ENSOMET00000021757.1">
    <property type="protein sequence ID" value="ENSOMEP00000013976.1"/>
    <property type="gene ID" value="ENSOMEG00000015537.1"/>
</dbReference>
<feature type="region of interest" description="Disordered" evidence="9">
    <location>
        <begin position="1"/>
        <end position="52"/>
    </location>
</feature>
<dbReference type="GO" id="GO:0035556">
    <property type="term" value="P:intracellular signal transduction"/>
    <property type="evidence" value="ECO:0007669"/>
    <property type="project" value="InterPro"/>
</dbReference>
<dbReference type="GO" id="GO:0005737">
    <property type="term" value="C:cytoplasm"/>
    <property type="evidence" value="ECO:0007669"/>
    <property type="project" value="UniProtKB-SubCell"/>
</dbReference>
<keyword evidence="7" id="KW-0175">Coiled coil</keyword>
<dbReference type="CDD" id="cd00160">
    <property type="entry name" value="RhoGEF"/>
    <property type="match status" value="1"/>
</dbReference>
<proteinExistence type="predicted"/>
<dbReference type="GO" id="GO:0001664">
    <property type="term" value="F:G protein-coupled receptor binding"/>
    <property type="evidence" value="ECO:0007669"/>
    <property type="project" value="TreeGrafter"/>
</dbReference>
<feature type="compositionally biased region" description="Basic and acidic residues" evidence="9">
    <location>
        <begin position="336"/>
        <end position="346"/>
    </location>
</feature>
<dbReference type="Gene3D" id="1.10.167.10">
    <property type="entry name" value="Regulator of G-protein Signalling 4, domain 2"/>
    <property type="match status" value="1"/>
</dbReference>
<dbReference type="InterPro" id="IPR044926">
    <property type="entry name" value="RGS_subdomain_2"/>
</dbReference>
<keyword evidence="12" id="KW-1185">Reference proteome</keyword>
<dbReference type="PROSITE" id="PS00741">
    <property type="entry name" value="DH_1"/>
    <property type="match status" value="1"/>
</dbReference>
<feature type="compositionally biased region" description="Low complexity" evidence="9">
    <location>
        <begin position="101"/>
        <end position="111"/>
    </location>
</feature>
<dbReference type="GO" id="GO:0007186">
    <property type="term" value="P:G protein-coupled receptor signaling pathway"/>
    <property type="evidence" value="ECO:0007669"/>
    <property type="project" value="TreeGrafter"/>
</dbReference>
<dbReference type="Pfam" id="PF17838">
    <property type="entry name" value="PH_16"/>
    <property type="match status" value="1"/>
</dbReference>
<reference evidence="11" key="1">
    <citation type="submission" date="2025-08" db="UniProtKB">
        <authorList>
            <consortium name="Ensembl"/>
        </authorList>
    </citation>
    <scope>IDENTIFICATION</scope>
</reference>
<evidence type="ECO:0000256" key="9">
    <source>
        <dbReference type="SAM" id="MobiDB-lite"/>
    </source>
</evidence>
<dbReference type="GO" id="GO:0005096">
    <property type="term" value="F:GTPase activator activity"/>
    <property type="evidence" value="ECO:0007669"/>
    <property type="project" value="UniProtKB-KW"/>
</dbReference>
<evidence type="ECO:0000256" key="6">
    <source>
        <dbReference type="ARBA" id="ARBA00022658"/>
    </source>
</evidence>
<dbReference type="SUPFAM" id="SSF48097">
    <property type="entry name" value="Regulator of G-protein signaling, RGS"/>
    <property type="match status" value="1"/>
</dbReference>
<reference evidence="11" key="2">
    <citation type="submission" date="2025-09" db="UniProtKB">
        <authorList>
            <consortium name="Ensembl"/>
        </authorList>
    </citation>
    <scope>IDENTIFICATION</scope>
</reference>
<dbReference type="PROSITE" id="PS50010">
    <property type="entry name" value="DH_2"/>
    <property type="match status" value="1"/>
</dbReference>
<dbReference type="SMART" id="SM00325">
    <property type="entry name" value="RhoGEF"/>
    <property type="match status" value="1"/>
</dbReference>
<dbReference type="Gene3D" id="2.30.29.30">
    <property type="entry name" value="Pleckstrin-homology domain (PH domain)/Phosphotyrosine-binding domain (PTB)"/>
    <property type="match status" value="1"/>
</dbReference>
<evidence type="ECO:0000259" key="10">
    <source>
        <dbReference type="PROSITE" id="PS50010"/>
    </source>
</evidence>
<evidence type="ECO:0000256" key="7">
    <source>
        <dbReference type="ARBA" id="ARBA00023054"/>
    </source>
</evidence>
<feature type="region of interest" description="Disordered" evidence="9">
    <location>
        <begin position="334"/>
        <end position="383"/>
    </location>
</feature>
<dbReference type="Pfam" id="PF09128">
    <property type="entry name" value="RGS-like"/>
    <property type="match status" value="1"/>
</dbReference>
<dbReference type="GO" id="GO:0005085">
    <property type="term" value="F:guanyl-nucleotide exchange factor activity"/>
    <property type="evidence" value="ECO:0007669"/>
    <property type="project" value="UniProtKB-KW"/>
</dbReference>
<keyword evidence="6" id="KW-0344">Guanine-nucleotide releasing factor</keyword>
<dbReference type="InterPro" id="IPR015212">
    <property type="entry name" value="RGS-like_dom"/>
</dbReference>
<dbReference type="PANTHER" id="PTHR45872">
    <property type="entry name" value="RHO GUANINE NUCLEOTIDE EXCHANGE FACTOR 2, ISOFORM D"/>
    <property type="match status" value="1"/>
</dbReference>
<evidence type="ECO:0000256" key="2">
    <source>
        <dbReference type="ARBA" id="ARBA00004496"/>
    </source>
</evidence>
<dbReference type="SUPFAM" id="SSF48065">
    <property type="entry name" value="DBL homology domain (DH-domain)"/>
    <property type="match status" value="1"/>
</dbReference>
<protein>
    <submittedName>
        <fullName evidence="11">Rho guanine nucleotide exchange factor (GEF) 12a</fullName>
    </submittedName>
</protein>
<keyword evidence="3" id="KW-0343">GTPase activation</keyword>
<evidence type="ECO:0000313" key="12">
    <source>
        <dbReference type="Proteomes" id="UP000261560"/>
    </source>
</evidence>
<dbReference type="FunFam" id="1.20.900.10:FF:000006">
    <property type="entry name" value="Rho guanine nucleotide exchange factor (GEF) 11"/>
    <property type="match status" value="1"/>
</dbReference>
<dbReference type="InterPro" id="IPR036305">
    <property type="entry name" value="RGS_sf"/>
</dbReference>
<organism evidence="11 12">
    <name type="scientific">Oryzias melastigma</name>
    <name type="common">Marine medaka</name>
    <dbReference type="NCBI Taxonomy" id="30732"/>
    <lineage>
        <taxon>Eukaryota</taxon>
        <taxon>Metazoa</taxon>
        <taxon>Chordata</taxon>
        <taxon>Craniata</taxon>
        <taxon>Vertebrata</taxon>
        <taxon>Euteleostomi</taxon>
        <taxon>Actinopterygii</taxon>
        <taxon>Neopterygii</taxon>
        <taxon>Teleostei</taxon>
        <taxon>Neoteleostei</taxon>
        <taxon>Acanthomorphata</taxon>
        <taxon>Ovalentaria</taxon>
        <taxon>Atherinomorphae</taxon>
        <taxon>Beloniformes</taxon>
        <taxon>Adrianichthyidae</taxon>
        <taxon>Oryziinae</taxon>
        <taxon>Oryzias</taxon>
    </lineage>
</organism>
<comment type="subcellular location">
    <subcellularLocation>
        <location evidence="2">Cytoplasm</location>
    </subcellularLocation>
    <subcellularLocation>
        <location evidence="1">Membrane</location>
    </subcellularLocation>
</comment>
<sequence>TSSILSKDHPPDKKPKSDKSSLPSNEFDPTEYDRNPSPKLLKDIQEAKKHIPQLQGQICKATGTDNQYQKESYCPSPKSTPRNSFNSCHSPEAEDTTDLFSPTTVSSPSSSRLASQIIGAEDDYFGSDHEQNGQCNSFNSIEQLKSRPAHLAAFLHHVISQFDPAPVLCYLYADLFKQTNPKETRRVFMDLNNFFIDRAHLKVLVPESVSSDLDRRRMELVPEEIIRQHVQTLQDSLLPEIQKNLEDFRQKRSMGLTVAEAELTRLDQERVRDRVTLERERSYADNIITKIEEISTAIQDVIYAYMKHLGVRAREPRNLESKWGRKSFLPKIKKSMKAEKDGDDKVKKSRFPILGPQRRPSSAADVQSEDDQGTDSEHDPPNWQQLVGRDVLAGLSPHEIKRQEVIHELFYTERAHVRMLRVLDNVFYQKLSKDAILPLADIKSIFTNLGEVLQLHQILEHMTTVRKRNESSVIDQIGDDLLSWFSGAEEEKIKQAVGTFCSNQPFALEIIKNKQKKDSKFTSFIQEAESNRLCRRLQLKDIIPVEVLRLTKYPLLLDNIVKYTDNAVEKEKAKQAADSCRKILIHVNQAVKESEDKQKLEDYQRRLDLSSLKQTDNPTILELKNLDLTKKTMVHEGPLLWKVNKDKTILFTLLLEDILVLLQKQDERLILKCHSKNLPGTTDNKQIFSPIIKLNSVLVRSVATDLKSFFILSMSDSGAQIYELMAPTVTDQKWQSLISQRADPMKVKPHSVIPLPQSGERDGVEIITAGVSRLSRELDRTSTGSTQSAAALKQVLVTQLMSQGAAEQTKRSTGVRLLRTTSLRTPIDSRSKVMVHNGSEKMSSQTEDLGQDLGSGDTGFFDSPDDYEVEVKYNNLVRQRPERSAADLDGN</sequence>
<keyword evidence="8" id="KW-0472">Membrane</keyword>
<evidence type="ECO:0000256" key="4">
    <source>
        <dbReference type="ARBA" id="ARBA00022490"/>
    </source>
</evidence>
<feature type="domain" description="DH" evidence="10">
    <location>
        <begin position="401"/>
        <end position="590"/>
    </location>
</feature>
<dbReference type="InterPro" id="IPR001331">
    <property type="entry name" value="GDS_CDC24_CS"/>
</dbReference>
<dbReference type="InterPro" id="IPR035899">
    <property type="entry name" value="DBL_dom_sf"/>
</dbReference>
<dbReference type="SUPFAM" id="SSF50729">
    <property type="entry name" value="PH domain-like"/>
    <property type="match status" value="1"/>
</dbReference>
<dbReference type="Pfam" id="PF00621">
    <property type="entry name" value="RhoGEF"/>
    <property type="match status" value="1"/>
</dbReference>
<evidence type="ECO:0000256" key="5">
    <source>
        <dbReference type="ARBA" id="ARBA00022553"/>
    </source>
</evidence>
<feature type="compositionally biased region" description="Basic and acidic residues" evidence="9">
    <location>
        <begin position="31"/>
        <end position="49"/>
    </location>
</feature>
<accession>A0A3B3C7S1</accession>